<evidence type="ECO:0000259" key="7">
    <source>
        <dbReference type="Pfam" id="PF16198"/>
    </source>
</evidence>
<dbReference type="EMBL" id="DSXI01000064">
    <property type="protein sequence ID" value="HGS04335.1"/>
    <property type="molecule type" value="Genomic_DNA"/>
</dbReference>
<comment type="similarity">
    <text evidence="2 5">Belongs to the pseudouridine synthase TruB family. Type 1 subfamily.</text>
</comment>
<dbReference type="GO" id="GO:0003723">
    <property type="term" value="F:RNA binding"/>
    <property type="evidence" value="ECO:0007669"/>
    <property type="project" value="InterPro"/>
</dbReference>
<dbReference type="Gene3D" id="3.30.2350.10">
    <property type="entry name" value="Pseudouridine synthase"/>
    <property type="match status" value="1"/>
</dbReference>
<dbReference type="GO" id="GO:0031119">
    <property type="term" value="P:tRNA pseudouridine synthesis"/>
    <property type="evidence" value="ECO:0007669"/>
    <property type="project" value="UniProtKB-UniRule"/>
</dbReference>
<dbReference type="EC" id="5.4.99.25" evidence="5"/>
<name>A0A7V4LBS9_9BACT</name>
<evidence type="ECO:0000313" key="8">
    <source>
        <dbReference type="EMBL" id="HGS04335.1"/>
    </source>
</evidence>
<dbReference type="AlphaFoldDB" id="A0A7V4LBS9"/>
<proteinExistence type="inferred from homology"/>
<feature type="active site" description="Nucleophile" evidence="5">
    <location>
        <position position="43"/>
    </location>
</feature>
<comment type="function">
    <text evidence="5">Responsible for synthesis of pseudouridine from uracil-55 in the psi GC loop of transfer RNAs.</text>
</comment>
<protein>
    <recommendedName>
        <fullName evidence="5">tRNA pseudouridine synthase B</fullName>
        <ecNumber evidence="5">5.4.99.25</ecNumber>
    </recommendedName>
    <alternativeName>
        <fullName evidence="5">tRNA pseudouridine(55) synthase</fullName>
        <shortName evidence="5">Psi55 synthase</shortName>
    </alternativeName>
    <alternativeName>
        <fullName evidence="5">tRNA pseudouridylate synthase</fullName>
    </alternativeName>
    <alternativeName>
        <fullName evidence="5">tRNA-uridine isomerase</fullName>
    </alternativeName>
</protein>
<feature type="domain" description="tRNA pseudouridylate synthase B C-terminal" evidence="7">
    <location>
        <begin position="176"/>
        <end position="229"/>
    </location>
</feature>
<sequence>MENILASGLLLIDKPPGMTSFEVVRRGRRALRVKKVGHLGTLDPLATGLLPLALGEATKLAQFLLEEPKTYLATVRFGVETDTQDAAGRVVAQTDRLPGEGEIRRAAAGFQGELLQRPPAYSAVRHEGRRLYKLARQGVEVAPEPRRVVIHRLEIRELALPLMTILVECSKGTYVRTLAHDLGQALGCGAHLAALTRLAVGPFRLEDALPLAQVEEDPEGALRTGLIPLPACLPRFRALEVDRRQARRLAQGQALPWPGNSLAEGEKVRVLSGGDLVAVAMLRSGQSGRELAPLRVFVARVAG</sequence>
<dbReference type="PANTHER" id="PTHR13767:SF2">
    <property type="entry name" value="PSEUDOURIDYLATE SYNTHASE TRUB1"/>
    <property type="match status" value="1"/>
</dbReference>
<dbReference type="PANTHER" id="PTHR13767">
    <property type="entry name" value="TRNA-PSEUDOURIDINE SYNTHASE"/>
    <property type="match status" value="1"/>
</dbReference>
<dbReference type="Pfam" id="PF01509">
    <property type="entry name" value="TruB_N"/>
    <property type="match status" value="1"/>
</dbReference>
<dbReference type="SUPFAM" id="SSF55120">
    <property type="entry name" value="Pseudouridine synthase"/>
    <property type="match status" value="1"/>
</dbReference>
<evidence type="ECO:0000259" key="6">
    <source>
        <dbReference type="Pfam" id="PF01509"/>
    </source>
</evidence>
<evidence type="ECO:0000256" key="4">
    <source>
        <dbReference type="ARBA" id="ARBA00023235"/>
    </source>
</evidence>
<evidence type="ECO:0000256" key="3">
    <source>
        <dbReference type="ARBA" id="ARBA00022694"/>
    </source>
</evidence>
<comment type="caution">
    <text evidence="8">The sequence shown here is derived from an EMBL/GenBank/DDBJ whole genome shotgun (WGS) entry which is preliminary data.</text>
</comment>
<gene>
    <name evidence="5 8" type="primary">truB</name>
    <name evidence="8" type="ORF">ENT08_01105</name>
</gene>
<evidence type="ECO:0000256" key="5">
    <source>
        <dbReference type="HAMAP-Rule" id="MF_01080"/>
    </source>
</evidence>
<dbReference type="InterPro" id="IPR032819">
    <property type="entry name" value="TruB_C"/>
</dbReference>
<keyword evidence="3 5" id="KW-0819">tRNA processing</keyword>
<dbReference type="CDD" id="cd02573">
    <property type="entry name" value="PseudoU_synth_EcTruB"/>
    <property type="match status" value="1"/>
</dbReference>
<dbReference type="HAMAP" id="MF_01080">
    <property type="entry name" value="TruB_bact"/>
    <property type="match status" value="1"/>
</dbReference>
<keyword evidence="4 5" id="KW-0413">Isomerase</keyword>
<dbReference type="Pfam" id="PF16198">
    <property type="entry name" value="TruB_C_2"/>
    <property type="match status" value="1"/>
</dbReference>
<reference evidence="8" key="1">
    <citation type="journal article" date="2020" name="mSystems">
        <title>Genome- and Community-Level Interaction Insights into Carbon Utilization and Element Cycling Functions of Hydrothermarchaeota in Hydrothermal Sediment.</title>
        <authorList>
            <person name="Zhou Z."/>
            <person name="Liu Y."/>
            <person name="Xu W."/>
            <person name="Pan J."/>
            <person name="Luo Z.H."/>
            <person name="Li M."/>
        </authorList>
    </citation>
    <scope>NUCLEOTIDE SEQUENCE [LARGE SCALE GENOMIC DNA]</scope>
    <source>
        <strain evidence="8">SpSt-548</strain>
    </source>
</reference>
<dbReference type="GO" id="GO:1990481">
    <property type="term" value="P:mRNA pseudouridine synthesis"/>
    <property type="evidence" value="ECO:0007669"/>
    <property type="project" value="TreeGrafter"/>
</dbReference>
<feature type="domain" description="Pseudouridine synthase II N-terminal" evidence="6">
    <location>
        <begin position="28"/>
        <end position="175"/>
    </location>
</feature>
<dbReference type="NCBIfam" id="TIGR00431">
    <property type="entry name" value="TruB"/>
    <property type="match status" value="1"/>
</dbReference>
<dbReference type="GO" id="GO:0160148">
    <property type="term" value="F:tRNA pseudouridine(55) synthase activity"/>
    <property type="evidence" value="ECO:0007669"/>
    <property type="project" value="UniProtKB-EC"/>
</dbReference>
<organism evidence="8">
    <name type="scientific">Desulfobacca acetoxidans</name>
    <dbReference type="NCBI Taxonomy" id="60893"/>
    <lineage>
        <taxon>Bacteria</taxon>
        <taxon>Pseudomonadati</taxon>
        <taxon>Thermodesulfobacteriota</taxon>
        <taxon>Desulfobaccia</taxon>
        <taxon>Desulfobaccales</taxon>
        <taxon>Desulfobaccaceae</taxon>
        <taxon>Desulfobacca</taxon>
    </lineage>
</organism>
<comment type="catalytic activity">
    <reaction evidence="1 5">
        <text>uridine(55) in tRNA = pseudouridine(55) in tRNA</text>
        <dbReference type="Rhea" id="RHEA:42532"/>
        <dbReference type="Rhea" id="RHEA-COMP:10101"/>
        <dbReference type="Rhea" id="RHEA-COMP:10102"/>
        <dbReference type="ChEBI" id="CHEBI:65314"/>
        <dbReference type="ChEBI" id="CHEBI:65315"/>
        <dbReference type="EC" id="5.4.99.25"/>
    </reaction>
</comment>
<dbReference type="InterPro" id="IPR002501">
    <property type="entry name" value="PsdUridine_synth_N"/>
</dbReference>
<evidence type="ECO:0000256" key="1">
    <source>
        <dbReference type="ARBA" id="ARBA00000385"/>
    </source>
</evidence>
<evidence type="ECO:0000256" key="2">
    <source>
        <dbReference type="ARBA" id="ARBA00005642"/>
    </source>
</evidence>
<dbReference type="InterPro" id="IPR020103">
    <property type="entry name" value="PsdUridine_synth_cat_dom_sf"/>
</dbReference>
<accession>A0A7V4LBS9</accession>
<dbReference type="InterPro" id="IPR014780">
    <property type="entry name" value="tRNA_psdUridine_synth_TruB"/>
</dbReference>